<dbReference type="PANTHER" id="PTHR43823">
    <property type="entry name" value="SPORULATION PROTEIN YKVU"/>
    <property type="match status" value="1"/>
</dbReference>
<protein>
    <recommendedName>
        <fullName evidence="4">Multidrug export protein MepA</fullName>
    </recommendedName>
    <alternativeName>
        <fullName evidence="3">Multidrug resistance protein NorM</fullName>
    </alternativeName>
    <alternativeName>
        <fullName evidence="11">Na(+)/drug antiporter</fullName>
    </alternativeName>
</protein>
<dbReference type="PIRSF" id="PIRSF006603">
    <property type="entry name" value="DinF"/>
    <property type="match status" value="1"/>
</dbReference>
<evidence type="ECO:0000313" key="14">
    <source>
        <dbReference type="Proteomes" id="UP000196125"/>
    </source>
</evidence>
<feature type="transmembrane region" description="Helical" evidence="12">
    <location>
        <begin position="62"/>
        <end position="87"/>
    </location>
</feature>
<feature type="transmembrane region" description="Helical" evidence="12">
    <location>
        <begin position="423"/>
        <end position="442"/>
    </location>
</feature>
<dbReference type="AlphaFoldDB" id="A0A1Y6IUL2"/>
<name>A0A1Y6IUL2_9VIBR</name>
<dbReference type="InterPro" id="IPR045070">
    <property type="entry name" value="MATE_MepA-like"/>
</dbReference>
<evidence type="ECO:0000256" key="7">
    <source>
        <dbReference type="ARBA" id="ARBA00022692"/>
    </source>
</evidence>
<dbReference type="CDD" id="cd13143">
    <property type="entry name" value="MATE_MepA_like"/>
    <property type="match status" value="1"/>
</dbReference>
<feature type="transmembrane region" description="Helical" evidence="12">
    <location>
        <begin position="397"/>
        <end position="417"/>
    </location>
</feature>
<feature type="transmembrane region" description="Helical" evidence="12">
    <location>
        <begin position="174"/>
        <end position="194"/>
    </location>
</feature>
<feature type="transmembrane region" description="Helical" evidence="12">
    <location>
        <begin position="243"/>
        <end position="264"/>
    </location>
</feature>
<evidence type="ECO:0000256" key="11">
    <source>
        <dbReference type="ARBA" id="ARBA00030855"/>
    </source>
</evidence>
<dbReference type="InterPro" id="IPR051327">
    <property type="entry name" value="MATE_MepA_subfamily"/>
</dbReference>
<feature type="transmembrane region" description="Helical" evidence="12">
    <location>
        <begin position="364"/>
        <end position="385"/>
    </location>
</feature>
<feature type="transmembrane region" description="Helical" evidence="12">
    <location>
        <begin position="99"/>
        <end position="119"/>
    </location>
</feature>
<feature type="transmembrane region" description="Helical" evidence="12">
    <location>
        <begin position="270"/>
        <end position="293"/>
    </location>
</feature>
<feature type="transmembrane region" description="Helical" evidence="12">
    <location>
        <begin position="22"/>
        <end position="42"/>
    </location>
</feature>
<dbReference type="GO" id="GO:0042910">
    <property type="term" value="F:xenobiotic transmembrane transporter activity"/>
    <property type="evidence" value="ECO:0007669"/>
    <property type="project" value="InterPro"/>
</dbReference>
<keyword evidence="10" id="KW-0046">Antibiotic resistance</keyword>
<feature type="transmembrane region" description="Helical" evidence="12">
    <location>
        <begin position="139"/>
        <end position="162"/>
    </location>
</feature>
<feature type="transmembrane region" description="Helical" evidence="12">
    <location>
        <begin position="321"/>
        <end position="344"/>
    </location>
</feature>
<dbReference type="InterPro" id="IPR002528">
    <property type="entry name" value="MATE_fam"/>
</dbReference>
<reference evidence="13 14" key="1">
    <citation type="submission" date="2017-05" db="EMBL/GenBank/DDBJ databases">
        <authorList>
            <person name="Song R."/>
            <person name="Chenine A.L."/>
            <person name="Ruprecht R.M."/>
        </authorList>
    </citation>
    <scope>NUCLEOTIDE SEQUENCE [LARGE SCALE GENOMIC DNA]</scope>
    <source>
        <strain evidence="13 14">CECT 7927</strain>
    </source>
</reference>
<evidence type="ECO:0000256" key="1">
    <source>
        <dbReference type="ARBA" id="ARBA00004429"/>
    </source>
</evidence>
<sequence length="453" mass="49851">MQAVYLSVSGVASMQVSIYSQYFRYTVPTVAAMLVNGLYQLIDGIFIGQYLGADGLAGINISWSMIGILVGTGLMIGVGTGAITSIYKGQQNLRAARQTISTGLILLVLLSLLTSWALWCFMGDILSWQTQDPRVFDLAVKYMQIVMLTSCFTLGSTALPFLMRNDDNPNLATWLMVAGASLNIVFDYLFIVVWKMELQGAAIATALSQSVVTIAGLVYFFSPLASLRMRASDWFFRWQDIRQIVLVGLSSFFMYLYWGVMVALHNSQFASYGGTTALGAYTVLGYVVTFYYLTVEGLANGMQPLASFNYGANQLANIRKLLGLAMGLAVSLGVFVTLILNMYPREIIAVFNRDNPELIDFATTGIRLHLFALCLDGFLVVVAAFYQSINRGKKAMLISIGNILVQPPFLFLLPLGWGLTGVWLAFPISNLVLSSVILFILFKDIRQLFKSAV</sequence>
<comment type="subcellular location">
    <subcellularLocation>
        <location evidence="1">Cell inner membrane</location>
        <topology evidence="1">Multi-pass membrane protein</topology>
    </subcellularLocation>
</comment>
<evidence type="ECO:0000256" key="3">
    <source>
        <dbReference type="ARBA" id="ARBA00013489"/>
    </source>
</evidence>
<evidence type="ECO:0000313" key="13">
    <source>
        <dbReference type="EMBL" id="SMS01318.1"/>
    </source>
</evidence>
<dbReference type="GO" id="GO:0005886">
    <property type="term" value="C:plasma membrane"/>
    <property type="evidence" value="ECO:0007669"/>
    <property type="project" value="UniProtKB-SubCell"/>
</dbReference>
<accession>A0A1Y6IUL2</accession>
<evidence type="ECO:0000256" key="2">
    <source>
        <dbReference type="ARBA" id="ARBA00008417"/>
    </source>
</evidence>
<dbReference type="Proteomes" id="UP000196125">
    <property type="component" value="Unassembled WGS sequence"/>
</dbReference>
<dbReference type="PANTHER" id="PTHR43823:SF3">
    <property type="entry name" value="MULTIDRUG EXPORT PROTEIN MEPA"/>
    <property type="match status" value="1"/>
</dbReference>
<dbReference type="NCBIfam" id="NF007130">
    <property type="entry name" value="PRK09575.1"/>
    <property type="match status" value="1"/>
</dbReference>
<dbReference type="GO" id="GO:0046677">
    <property type="term" value="P:response to antibiotic"/>
    <property type="evidence" value="ECO:0007669"/>
    <property type="project" value="UniProtKB-KW"/>
</dbReference>
<evidence type="ECO:0000256" key="10">
    <source>
        <dbReference type="ARBA" id="ARBA00023251"/>
    </source>
</evidence>
<dbReference type="Pfam" id="PF01554">
    <property type="entry name" value="MatE"/>
    <property type="match status" value="2"/>
</dbReference>
<evidence type="ECO:0000256" key="6">
    <source>
        <dbReference type="ARBA" id="ARBA00022475"/>
    </source>
</evidence>
<proteinExistence type="inferred from homology"/>
<feature type="transmembrane region" description="Helical" evidence="12">
    <location>
        <begin position="200"/>
        <end position="222"/>
    </location>
</feature>
<keyword evidence="9 12" id="KW-0472">Membrane</keyword>
<keyword evidence="5" id="KW-0813">Transport</keyword>
<keyword evidence="6" id="KW-1003">Cell membrane</keyword>
<evidence type="ECO:0000256" key="5">
    <source>
        <dbReference type="ARBA" id="ARBA00022448"/>
    </source>
</evidence>
<evidence type="ECO:0000256" key="4">
    <source>
        <dbReference type="ARBA" id="ARBA00022106"/>
    </source>
</evidence>
<dbReference type="InterPro" id="IPR048279">
    <property type="entry name" value="MdtK-like"/>
</dbReference>
<evidence type="ECO:0000256" key="9">
    <source>
        <dbReference type="ARBA" id="ARBA00023136"/>
    </source>
</evidence>
<keyword evidence="8 12" id="KW-1133">Transmembrane helix</keyword>
<evidence type="ECO:0000256" key="8">
    <source>
        <dbReference type="ARBA" id="ARBA00022989"/>
    </source>
</evidence>
<gene>
    <name evidence="13" type="primary">mepA_2</name>
    <name evidence="13" type="ORF">VIM7927_02604</name>
</gene>
<keyword evidence="7 12" id="KW-0812">Transmembrane</keyword>
<organism evidence="13 14">
    <name type="scientific">Vibrio mangrovi</name>
    <dbReference type="NCBI Taxonomy" id="474394"/>
    <lineage>
        <taxon>Bacteria</taxon>
        <taxon>Pseudomonadati</taxon>
        <taxon>Pseudomonadota</taxon>
        <taxon>Gammaproteobacteria</taxon>
        <taxon>Vibrionales</taxon>
        <taxon>Vibrionaceae</taxon>
        <taxon>Vibrio</taxon>
    </lineage>
</organism>
<dbReference type="GO" id="GO:0015297">
    <property type="term" value="F:antiporter activity"/>
    <property type="evidence" value="ECO:0007669"/>
    <property type="project" value="InterPro"/>
</dbReference>
<evidence type="ECO:0000256" key="12">
    <source>
        <dbReference type="SAM" id="Phobius"/>
    </source>
</evidence>
<comment type="similarity">
    <text evidence="2">Belongs to the multi antimicrobial extrusion (MATE) (TC 2.A.66.1) family. MepA subfamily.</text>
</comment>
<dbReference type="EMBL" id="FXXI01000004">
    <property type="protein sequence ID" value="SMS01318.1"/>
    <property type="molecule type" value="Genomic_DNA"/>
</dbReference>